<gene>
    <name evidence="2" type="ORF">RhiirA4_509025</name>
</gene>
<feature type="compositionally biased region" description="Basic and acidic residues" evidence="1">
    <location>
        <begin position="101"/>
        <end position="118"/>
    </location>
</feature>
<name>A0A2I1HDW9_9GLOM</name>
<protein>
    <submittedName>
        <fullName evidence="2">Uncharacterized protein</fullName>
    </submittedName>
</protein>
<proteinExistence type="predicted"/>
<organism evidence="2 3">
    <name type="scientific">Rhizophagus irregularis</name>
    <dbReference type="NCBI Taxonomy" id="588596"/>
    <lineage>
        <taxon>Eukaryota</taxon>
        <taxon>Fungi</taxon>
        <taxon>Fungi incertae sedis</taxon>
        <taxon>Mucoromycota</taxon>
        <taxon>Glomeromycotina</taxon>
        <taxon>Glomeromycetes</taxon>
        <taxon>Glomerales</taxon>
        <taxon>Glomeraceae</taxon>
        <taxon>Rhizophagus</taxon>
    </lineage>
</organism>
<comment type="caution">
    <text evidence="2">The sequence shown here is derived from an EMBL/GenBank/DDBJ whole genome shotgun (WGS) entry which is preliminary data.</text>
</comment>
<evidence type="ECO:0000313" key="2">
    <source>
        <dbReference type="EMBL" id="PKY57072.1"/>
    </source>
</evidence>
<dbReference type="VEuPathDB" id="FungiDB:RhiirFUN_008584"/>
<accession>A0A2I1HDW9</accession>
<keyword evidence="3" id="KW-1185">Reference proteome</keyword>
<dbReference type="EMBL" id="LLXI01002417">
    <property type="protein sequence ID" value="PKY57072.1"/>
    <property type="molecule type" value="Genomic_DNA"/>
</dbReference>
<reference evidence="2 3" key="1">
    <citation type="submission" date="2015-10" db="EMBL/GenBank/DDBJ databases">
        <title>Genome analyses suggest a sexual origin of heterokaryosis in a supposedly ancient asexual fungus.</title>
        <authorList>
            <person name="Ropars J."/>
            <person name="Sedzielewska K."/>
            <person name="Noel J."/>
            <person name="Charron P."/>
            <person name="Farinelli L."/>
            <person name="Marton T."/>
            <person name="Kruger M."/>
            <person name="Pelin A."/>
            <person name="Brachmann A."/>
            <person name="Corradi N."/>
        </authorList>
    </citation>
    <scope>NUCLEOTIDE SEQUENCE [LARGE SCALE GENOMIC DNA]</scope>
    <source>
        <strain evidence="2 3">A4</strain>
    </source>
</reference>
<dbReference type="VEuPathDB" id="FungiDB:RhiirA1_533775"/>
<dbReference type="Proteomes" id="UP000234323">
    <property type="component" value="Unassembled WGS sequence"/>
</dbReference>
<sequence>MNTIPAKLTLICEIHSIVEQESNNFITKETISIMRKEVPKWIPDFTSGDVVRFTGKFSLNEEPPHDDILEEKSLKNFRENISKSNKRLYLALTSDNSSEAEADKNQDEYFEIKSESTD</sequence>
<dbReference type="AlphaFoldDB" id="A0A2I1HDW9"/>
<evidence type="ECO:0000256" key="1">
    <source>
        <dbReference type="SAM" id="MobiDB-lite"/>
    </source>
</evidence>
<feature type="region of interest" description="Disordered" evidence="1">
    <location>
        <begin position="95"/>
        <end position="118"/>
    </location>
</feature>
<evidence type="ECO:0000313" key="3">
    <source>
        <dbReference type="Proteomes" id="UP000234323"/>
    </source>
</evidence>